<dbReference type="RefSeq" id="WP_241914073.1">
    <property type="nucleotide sequence ID" value="NZ_CP093326.1"/>
</dbReference>
<gene>
    <name evidence="1" type="ORF">MNQ99_00710</name>
</gene>
<dbReference type="Proteomes" id="UP000829069">
    <property type="component" value="Chromosome"/>
</dbReference>
<proteinExistence type="predicted"/>
<reference evidence="1 2" key="1">
    <citation type="submission" date="2022-03" db="EMBL/GenBank/DDBJ databases">
        <title>Isotopic signatures of nitrous oxide derived from detoxification processes.</title>
        <authorList>
            <person name="Behrendt U."/>
            <person name="Buchen C."/>
            <person name="Well R."/>
            <person name="Ulrich A."/>
            <person name="Rohe L."/>
            <person name="Kolb S."/>
            <person name="Schloter M."/>
            <person name="Horn M.A."/>
            <person name="Augustin J."/>
        </authorList>
    </citation>
    <scope>NUCLEOTIDE SEQUENCE [LARGE SCALE GENOMIC DNA]</scope>
    <source>
        <strain evidence="1 2">S4-C24</strain>
    </source>
</reference>
<sequence>MRIALVQAAGLHGEGAAVRSQRWLEQAAVLGAQLLVLPSGFPPGSRRELGRLAARHGVAVAAGTGTGTGTGTELWLLNSGGELQACTDSAAVVPLNGRLICLATEDDAGAAAWGADRSRRRSASDGGAQLLLVPGGSAGRDGWFRALARRGGPAPTVVWNGPGHSFIAAPGAGVSAEAGQFEELIFAAVDLPARQRTVGPSWFARRYLSEGPEARLQAATGAGRGS</sequence>
<name>A0ABY3W6N0_9MICC</name>
<evidence type="ECO:0000313" key="1">
    <source>
        <dbReference type="EMBL" id="UNK45945.1"/>
    </source>
</evidence>
<evidence type="ECO:0008006" key="3">
    <source>
        <dbReference type="Google" id="ProtNLM"/>
    </source>
</evidence>
<accession>A0ABY3W6N0</accession>
<keyword evidence="2" id="KW-1185">Reference proteome</keyword>
<organism evidence="1 2">
    <name type="scientific">Arthrobacter sulfonylureivorans</name>
    <dbReference type="NCBI Taxonomy" id="2486855"/>
    <lineage>
        <taxon>Bacteria</taxon>
        <taxon>Bacillati</taxon>
        <taxon>Actinomycetota</taxon>
        <taxon>Actinomycetes</taxon>
        <taxon>Micrococcales</taxon>
        <taxon>Micrococcaceae</taxon>
        <taxon>Arthrobacter</taxon>
    </lineage>
</organism>
<dbReference type="InterPro" id="IPR036526">
    <property type="entry name" value="C-N_Hydrolase_sf"/>
</dbReference>
<evidence type="ECO:0000313" key="2">
    <source>
        <dbReference type="Proteomes" id="UP000829069"/>
    </source>
</evidence>
<dbReference type="EMBL" id="CP093326">
    <property type="protein sequence ID" value="UNK45945.1"/>
    <property type="molecule type" value="Genomic_DNA"/>
</dbReference>
<protein>
    <recommendedName>
        <fullName evidence="3">CN hydrolase domain-containing protein</fullName>
    </recommendedName>
</protein>
<dbReference type="SUPFAM" id="SSF56317">
    <property type="entry name" value="Carbon-nitrogen hydrolase"/>
    <property type="match status" value="1"/>
</dbReference>